<name>A0A6J6BHG2_9ZZZZ</name>
<dbReference type="InterPro" id="IPR020846">
    <property type="entry name" value="MFS_dom"/>
</dbReference>
<feature type="domain" description="Major facilitator superfamily (MFS) profile" evidence="2">
    <location>
        <begin position="1"/>
        <end position="402"/>
    </location>
</feature>
<protein>
    <submittedName>
        <fullName evidence="3">Unannotated protein</fullName>
    </submittedName>
</protein>
<keyword evidence="1" id="KW-1133">Transmembrane helix</keyword>
<evidence type="ECO:0000313" key="3">
    <source>
        <dbReference type="EMBL" id="CAB4538127.1"/>
    </source>
</evidence>
<feature type="transmembrane region" description="Helical" evidence="1">
    <location>
        <begin position="68"/>
        <end position="87"/>
    </location>
</feature>
<feature type="transmembrane region" description="Helical" evidence="1">
    <location>
        <begin position="375"/>
        <end position="394"/>
    </location>
</feature>
<feature type="transmembrane region" description="Helical" evidence="1">
    <location>
        <begin position="125"/>
        <end position="146"/>
    </location>
</feature>
<dbReference type="Pfam" id="PF07690">
    <property type="entry name" value="MFS_1"/>
    <property type="match status" value="1"/>
</dbReference>
<feature type="transmembrane region" description="Helical" evidence="1">
    <location>
        <begin position="259"/>
        <end position="278"/>
    </location>
</feature>
<feature type="transmembrane region" description="Helical" evidence="1">
    <location>
        <begin position="220"/>
        <end position="239"/>
    </location>
</feature>
<dbReference type="CDD" id="cd17355">
    <property type="entry name" value="MFS_YcxA_like"/>
    <property type="match status" value="1"/>
</dbReference>
<dbReference type="Gene3D" id="1.20.1250.20">
    <property type="entry name" value="MFS general substrate transporter like domains"/>
    <property type="match status" value="2"/>
</dbReference>
<feature type="transmembrane region" description="Helical" evidence="1">
    <location>
        <begin position="317"/>
        <end position="336"/>
    </location>
</feature>
<organism evidence="3">
    <name type="scientific">freshwater metagenome</name>
    <dbReference type="NCBI Taxonomy" id="449393"/>
    <lineage>
        <taxon>unclassified sequences</taxon>
        <taxon>metagenomes</taxon>
        <taxon>ecological metagenomes</taxon>
    </lineage>
</organism>
<dbReference type="AlphaFoldDB" id="A0A6J6BHG2"/>
<accession>A0A6J6BHG2</accession>
<feature type="transmembrane region" description="Helical" evidence="1">
    <location>
        <begin position="93"/>
        <end position="113"/>
    </location>
</feature>
<dbReference type="PROSITE" id="PS50850">
    <property type="entry name" value="MFS"/>
    <property type="match status" value="1"/>
</dbReference>
<dbReference type="InterPro" id="IPR036259">
    <property type="entry name" value="MFS_trans_sf"/>
</dbReference>
<dbReference type="PANTHER" id="PTHR11360:SF284">
    <property type="entry name" value="EG:103B4.3 PROTEIN-RELATED"/>
    <property type="match status" value="1"/>
</dbReference>
<feature type="transmembrane region" description="Helical" evidence="1">
    <location>
        <begin position="290"/>
        <end position="311"/>
    </location>
</feature>
<dbReference type="EMBL" id="CAEZSE010000122">
    <property type="protein sequence ID" value="CAB4538127.1"/>
    <property type="molecule type" value="Genomic_DNA"/>
</dbReference>
<dbReference type="InterPro" id="IPR011701">
    <property type="entry name" value="MFS"/>
</dbReference>
<gene>
    <name evidence="3" type="ORF">UFOPK1353_00775</name>
</gene>
<evidence type="ECO:0000259" key="2">
    <source>
        <dbReference type="PROSITE" id="PS50850"/>
    </source>
</evidence>
<dbReference type="GO" id="GO:0022857">
    <property type="term" value="F:transmembrane transporter activity"/>
    <property type="evidence" value="ECO:0007669"/>
    <property type="project" value="InterPro"/>
</dbReference>
<evidence type="ECO:0000256" key="1">
    <source>
        <dbReference type="SAM" id="Phobius"/>
    </source>
</evidence>
<sequence length="404" mass="42864">MIFVVAFITLLGASGFRSTPSILIDPLHDEFGWGRGTIGTAVSINVLLFGFIGPFAAALQMRFGLRRITIVALLIISLGALGTTQMTAPWHLYLLWGAVVGTGSGCMATVFASTIAARWFVARRGLVMGALTAASASGQLVFLPLLTRLAAAHGWRTVGVTIAFCALAVVPVVGFFLRNSPADIGILPYGAPDDYEPPTALTNPIRSALSALNDARRDNIFWLLWGSFFVCGLSTNGLIQTHFLSAAHDHHVAATTAAGYLALIGGFDVIGTIASGWFTDRYDPAKLLIYYYAIRGVSLLFLDPTLTQGGFGLGGFMMLYGLDWVATVPPTVALCVERFGVKRGPLVYGWVFAGHQVGAAVAATGAGYLRDTTGSYKSSFVIAGVCCMFAAYGSSRLTRKHSAK</sequence>
<keyword evidence="1" id="KW-0472">Membrane</keyword>
<feature type="transmembrane region" description="Helical" evidence="1">
    <location>
        <begin position="158"/>
        <end position="177"/>
    </location>
</feature>
<reference evidence="3" key="1">
    <citation type="submission" date="2020-05" db="EMBL/GenBank/DDBJ databases">
        <authorList>
            <person name="Chiriac C."/>
            <person name="Salcher M."/>
            <person name="Ghai R."/>
            <person name="Kavagutti S V."/>
        </authorList>
    </citation>
    <scope>NUCLEOTIDE SEQUENCE</scope>
</reference>
<feature type="transmembrane region" description="Helical" evidence="1">
    <location>
        <begin position="348"/>
        <end position="369"/>
    </location>
</feature>
<feature type="transmembrane region" description="Helical" evidence="1">
    <location>
        <begin position="42"/>
        <end position="61"/>
    </location>
</feature>
<proteinExistence type="predicted"/>
<dbReference type="PANTHER" id="PTHR11360">
    <property type="entry name" value="MONOCARBOXYLATE TRANSPORTER"/>
    <property type="match status" value="1"/>
</dbReference>
<dbReference type="InterPro" id="IPR050327">
    <property type="entry name" value="Proton-linked_MCT"/>
</dbReference>
<dbReference type="SUPFAM" id="SSF103473">
    <property type="entry name" value="MFS general substrate transporter"/>
    <property type="match status" value="1"/>
</dbReference>
<keyword evidence="1" id="KW-0812">Transmembrane</keyword>